<name>A0ABY3CQ06_9FLAO</name>
<sequence length="345" mass="40523">MAKINFHALPKNEKINILQKAGNTIGLLAFAVEKDWWVMQTLTTIFEMEIGKHLVFKGGTSLSKAWNLIDRFSEDIDLAIDRQFFGYEGELSKQKISSLRKEANKYLTEIFYPQLMDKFEEKGFNDIKWEIVATVNSDQDPIIIILNYNNAVEVPGYIQPRIQIEIGCRSLREPYTVQSFTSIIDTEYPESDFSQIPVNVPSVNPERTFLEKIFLLHEEFQRPKTKIRVDRLSRHLYDIYQLSKTKFGEIALNDNELYDTIVKHRYRFTRVGGVNYNLHQPQTINPLPIPEIMEDWKSDYKTMQEQMIYVDSPSFEEIIEELTNLKNRINAFEWKMESQFPVPNN</sequence>
<organism evidence="1 2">
    <name type="scientific">Flavobacterium gawalongense</name>
    <dbReference type="NCBI Taxonomy" id="2594432"/>
    <lineage>
        <taxon>Bacteria</taxon>
        <taxon>Pseudomonadati</taxon>
        <taxon>Bacteroidota</taxon>
        <taxon>Flavobacteriia</taxon>
        <taxon>Flavobacteriales</taxon>
        <taxon>Flavobacteriaceae</taxon>
        <taxon>Flavobacterium</taxon>
    </lineage>
</organism>
<dbReference type="Pfam" id="PF08843">
    <property type="entry name" value="AbiEii"/>
    <property type="match status" value="1"/>
</dbReference>
<dbReference type="EMBL" id="VJZN01000002">
    <property type="protein sequence ID" value="TRX09896.1"/>
    <property type="molecule type" value="Genomic_DNA"/>
</dbReference>
<reference evidence="1 2" key="1">
    <citation type="submission" date="2019-07" db="EMBL/GenBank/DDBJ databases">
        <title>Novel species of Flavobacterium.</title>
        <authorList>
            <person name="Liu Q."/>
            <person name="Xin Y.-H."/>
        </authorList>
    </citation>
    <scope>NUCLEOTIDE SEQUENCE [LARGE SCALE GENOMIC DNA]</scope>
    <source>
        <strain evidence="1 2">GSP39</strain>
    </source>
</reference>
<gene>
    <name evidence="1" type="ORF">FNW12_01920</name>
</gene>
<dbReference type="Proteomes" id="UP000318528">
    <property type="component" value="Unassembled WGS sequence"/>
</dbReference>
<keyword evidence="2" id="KW-1185">Reference proteome</keyword>
<accession>A0ABY3CQ06</accession>
<evidence type="ECO:0000313" key="1">
    <source>
        <dbReference type="EMBL" id="TRX09896.1"/>
    </source>
</evidence>
<dbReference type="InterPro" id="IPR014942">
    <property type="entry name" value="AbiEii"/>
</dbReference>
<proteinExistence type="predicted"/>
<comment type="caution">
    <text evidence="1">The sequence shown here is derived from an EMBL/GenBank/DDBJ whole genome shotgun (WGS) entry which is preliminary data.</text>
</comment>
<dbReference type="RefSeq" id="WP_143386644.1">
    <property type="nucleotide sequence ID" value="NZ_VJZM01000006.1"/>
</dbReference>
<dbReference type="Gene3D" id="3.10.450.620">
    <property type="entry name" value="JHP933, nucleotidyltransferase-like core domain"/>
    <property type="match status" value="1"/>
</dbReference>
<protein>
    <submittedName>
        <fullName evidence="1">Nucleotidyl transferase AbiEii/AbiGii toxin family protein</fullName>
    </submittedName>
</protein>
<evidence type="ECO:0000313" key="2">
    <source>
        <dbReference type="Proteomes" id="UP000318528"/>
    </source>
</evidence>
<keyword evidence="1" id="KW-0808">Transferase</keyword>
<dbReference type="GO" id="GO:0016740">
    <property type="term" value="F:transferase activity"/>
    <property type="evidence" value="ECO:0007669"/>
    <property type="project" value="UniProtKB-KW"/>
</dbReference>